<protein>
    <submittedName>
        <fullName evidence="2">Uncharacterized protein</fullName>
    </submittedName>
</protein>
<comment type="caution">
    <text evidence="2">The sequence shown here is derived from an EMBL/GenBank/DDBJ whole genome shotgun (WGS) entry which is preliminary data.</text>
</comment>
<evidence type="ECO:0000313" key="2">
    <source>
        <dbReference type="EMBL" id="ETO36541.1"/>
    </source>
</evidence>
<evidence type="ECO:0000256" key="1">
    <source>
        <dbReference type="SAM" id="Phobius"/>
    </source>
</evidence>
<reference evidence="2 3" key="1">
    <citation type="journal article" date="2013" name="Curr. Biol.">
        <title>The Genome of the Foraminiferan Reticulomyxa filosa.</title>
        <authorList>
            <person name="Glockner G."/>
            <person name="Hulsmann N."/>
            <person name="Schleicher M."/>
            <person name="Noegel A.A."/>
            <person name="Eichinger L."/>
            <person name="Gallinger C."/>
            <person name="Pawlowski J."/>
            <person name="Sierra R."/>
            <person name="Euteneuer U."/>
            <person name="Pillet L."/>
            <person name="Moustafa A."/>
            <person name="Platzer M."/>
            <person name="Groth M."/>
            <person name="Szafranski K."/>
            <person name="Schliwa M."/>
        </authorList>
    </citation>
    <scope>NUCLEOTIDE SEQUENCE [LARGE SCALE GENOMIC DNA]</scope>
</reference>
<accession>X6PE96</accession>
<sequence>MENELEDFGFKKEDDDNWYYQYHNIQLLHLWKCYKWWVYQQIMYVFILLLYKTRYWIKYKVCMLWNGKWKDYECGNITHKEPLNPYSITFKQGKEYDKKSLLIFFLGKEEVIFILFEPLNNKYIFPQKQKKTFIQLLNLPFSFFKRLFTYFFFRGKLKLLNINIMDNRITTQKSHER</sequence>
<organism evidence="2 3">
    <name type="scientific">Reticulomyxa filosa</name>
    <dbReference type="NCBI Taxonomy" id="46433"/>
    <lineage>
        <taxon>Eukaryota</taxon>
        <taxon>Sar</taxon>
        <taxon>Rhizaria</taxon>
        <taxon>Retaria</taxon>
        <taxon>Foraminifera</taxon>
        <taxon>Monothalamids</taxon>
        <taxon>Reticulomyxidae</taxon>
        <taxon>Reticulomyxa</taxon>
    </lineage>
</organism>
<keyword evidence="1" id="KW-0472">Membrane</keyword>
<keyword evidence="3" id="KW-1185">Reference proteome</keyword>
<keyword evidence="1" id="KW-0812">Transmembrane</keyword>
<keyword evidence="1" id="KW-1133">Transmembrane helix</keyword>
<name>X6PE96_RETFI</name>
<gene>
    <name evidence="2" type="ORF">RFI_00521</name>
</gene>
<evidence type="ECO:0000313" key="3">
    <source>
        <dbReference type="Proteomes" id="UP000023152"/>
    </source>
</evidence>
<dbReference type="AlphaFoldDB" id="X6PE96"/>
<feature type="transmembrane region" description="Helical" evidence="1">
    <location>
        <begin position="34"/>
        <end position="51"/>
    </location>
</feature>
<dbReference type="EMBL" id="ASPP01000557">
    <property type="protein sequence ID" value="ETO36541.1"/>
    <property type="molecule type" value="Genomic_DNA"/>
</dbReference>
<proteinExistence type="predicted"/>
<dbReference type="Proteomes" id="UP000023152">
    <property type="component" value="Unassembled WGS sequence"/>
</dbReference>